<feature type="signal peptide" evidence="1">
    <location>
        <begin position="1"/>
        <end position="19"/>
    </location>
</feature>
<accession>A0A5E6WYL6</accession>
<dbReference type="EMBL" id="CABVGX010000060">
    <property type="protein sequence ID" value="VVN33071.1"/>
    <property type="molecule type" value="Genomic_DNA"/>
</dbReference>
<name>A0A5E6WYL6_PSEFL</name>
<feature type="chain" id="PRO_5022739414" description="Gll3595 protein" evidence="1">
    <location>
        <begin position="20"/>
        <end position="246"/>
    </location>
</feature>
<dbReference type="RefSeq" id="WP_150582769.1">
    <property type="nucleotide sequence ID" value="NZ_CABVGX010000060.1"/>
</dbReference>
<evidence type="ECO:0000256" key="1">
    <source>
        <dbReference type="SAM" id="SignalP"/>
    </source>
</evidence>
<reference evidence="2 3" key="1">
    <citation type="submission" date="2019-09" db="EMBL/GenBank/DDBJ databases">
        <authorList>
            <person name="Chandra G."/>
            <person name="Truman W A."/>
        </authorList>
    </citation>
    <scope>NUCLEOTIDE SEQUENCE [LARGE SCALE GENOMIC DNA]</scope>
    <source>
        <strain evidence="2">PS645</strain>
    </source>
</reference>
<evidence type="ECO:0000313" key="3">
    <source>
        <dbReference type="Proteomes" id="UP000325607"/>
    </source>
</evidence>
<dbReference type="AlphaFoldDB" id="A0A5E6WYL6"/>
<gene>
    <name evidence="2" type="ORF">PS645_04932</name>
</gene>
<sequence precursor="true">MRRLSCLIISSVLSFPLMAQDPGGINSAKGQVDAAFDLVHTHIFRDGDNLVFQQVVSGSAGSKLPETTGKFAGSDVYSYVWPTSLGSDAVGFEARSGILALALTSHPDFDDTPQLDENKDGKKDNDGGLWHSHWVVLTKEASCGPSGLKVRDIPKDMKPKMPPTWPGVPLYIDSPGYSLDVGKDTVRIQVPLAAVGFPHNFNYDGVTAGLKVNADLHDPLLCVSSVWDVASGDLSLPATWDAKDKP</sequence>
<dbReference type="Proteomes" id="UP000325607">
    <property type="component" value="Unassembled WGS sequence"/>
</dbReference>
<protein>
    <recommendedName>
        <fullName evidence="4">Gll3595 protein</fullName>
    </recommendedName>
</protein>
<dbReference type="OrthoDB" id="572089at2"/>
<proteinExistence type="predicted"/>
<evidence type="ECO:0008006" key="4">
    <source>
        <dbReference type="Google" id="ProtNLM"/>
    </source>
</evidence>
<evidence type="ECO:0000313" key="2">
    <source>
        <dbReference type="EMBL" id="VVN33071.1"/>
    </source>
</evidence>
<keyword evidence="1" id="KW-0732">Signal</keyword>
<organism evidence="2 3">
    <name type="scientific">Pseudomonas fluorescens</name>
    <dbReference type="NCBI Taxonomy" id="294"/>
    <lineage>
        <taxon>Bacteria</taxon>
        <taxon>Pseudomonadati</taxon>
        <taxon>Pseudomonadota</taxon>
        <taxon>Gammaproteobacteria</taxon>
        <taxon>Pseudomonadales</taxon>
        <taxon>Pseudomonadaceae</taxon>
        <taxon>Pseudomonas</taxon>
    </lineage>
</organism>